<dbReference type="InterPro" id="IPR025349">
    <property type="entry name" value="DUF4253"/>
</dbReference>
<gene>
    <name evidence="2" type="ORF">ACFQZM_39040</name>
</gene>
<feature type="domain" description="DUF4253" evidence="1">
    <location>
        <begin position="113"/>
        <end position="215"/>
    </location>
</feature>
<comment type="caution">
    <text evidence="2">The sequence shown here is derived from an EMBL/GenBank/DDBJ whole genome shotgun (WGS) entry which is preliminary data.</text>
</comment>
<proteinExistence type="predicted"/>
<dbReference type="Proteomes" id="UP001597063">
    <property type="component" value="Unassembled WGS sequence"/>
</dbReference>
<organism evidence="2 3">
    <name type="scientific">Actinomadura fibrosa</name>
    <dbReference type="NCBI Taxonomy" id="111802"/>
    <lineage>
        <taxon>Bacteria</taxon>
        <taxon>Bacillati</taxon>
        <taxon>Actinomycetota</taxon>
        <taxon>Actinomycetes</taxon>
        <taxon>Streptosporangiales</taxon>
        <taxon>Thermomonosporaceae</taxon>
        <taxon>Actinomadura</taxon>
    </lineage>
</organism>
<evidence type="ECO:0000313" key="3">
    <source>
        <dbReference type="Proteomes" id="UP001597063"/>
    </source>
</evidence>
<protein>
    <submittedName>
        <fullName evidence="2">DUF4253 domain-containing protein</fullName>
    </submittedName>
</protein>
<keyword evidence="3" id="KW-1185">Reference proteome</keyword>
<dbReference type="EMBL" id="JBHTGP010000018">
    <property type="protein sequence ID" value="MFD0690538.1"/>
    <property type="molecule type" value="Genomic_DNA"/>
</dbReference>
<accession>A0ABW2XYM0</accession>
<reference evidence="3" key="1">
    <citation type="journal article" date="2019" name="Int. J. Syst. Evol. Microbiol.">
        <title>The Global Catalogue of Microorganisms (GCM) 10K type strain sequencing project: providing services to taxonomists for standard genome sequencing and annotation.</title>
        <authorList>
            <consortium name="The Broad Institute Genomics Platform"/>
            <consortium name="The Broad Institute Genome Sequencing Center for Infectious Disease"/>
            <person name="Wu L."/>
            <person name="Ma J."/>
        </authorList>
    </citation>
    <scope>NUCLEOTIDE SEQUENCE [LARGE SCALE GENOMIC DNA]</scope>
    <source>
        <strain evidence="3">JCM 9371</strain>
    </source>
</reference>
<dbReference type="Pfam" id="PF14062">
    <property type="entry name" value="DUF4253"/>
    <property type="match status" value="1"/>
</dbReference>
<evidence type="ECO:0000313" key="2">
    <source>
        <dbReference type="EMBL" id="MFD0690538.1"/>
    </source>
</evidence>
<dbReference type="RefSeq" id="WP_165503184.1">
    <property type="nucleotide sequence ID" value="NZ_CAACUY010000205.1"/>
</dbReference>
<evidence type="ECO:0000259" key="1">
    <source>
        <dbReference type="Pfam" id="PF14062"/>
    </source>
</evidence>
<name>A0ABW2XYM0_9ACTN</name>
<sequence length="215" mass="23620">MRCLAERDATGLYPILFSWPSVEGGAWSLEGVAATDLNTELEQAWRAERARFRQYDERFPGGDHTDLLPAFTEWPGLAPAVPATAASPGPDEAAAAVVRCLLKKPCGLDDCHLVLAPAERSADVPVVIGWHAETSLDLLCALLRSWEDRFGARVVVLQGAQMWVSVARPPATAEHAAHIALEHFLTDTDTMREFTPFADYAAGLIGAHVWQFWWD</sequence>